<dbReference type="SUPFAM" id="SSF50729">
    <property type="entry name" value="PH domain-like"/>
    <property type="match status" value="1"/>
</dbReference>
<dbReference type="EMBL" id="KK107348">
    <property type="protein sequence ID" value="EZA52153.1"/>
    <property type="molecule type" value="Genomic_DNA"/>
</dbReference>
<dbReference type="PROSITE" id="PS00678">
    <property type="entry name" value="WD_REPEATS_1"/>
    <property type="match status" value="1"/>
</dbReference>
<dbReference type="Gene3D" id="1.10.1540.10">
    <property type="entry name" value="BEACH domain"/>
    <property type="match status" value="1"/>
</dbReference>
<dbReference type="InterPro" id="IPR019775">
    <property type="entry name" value="WD40_repeat_CS"/>
</dbReference>
<dbReference type="Pfam" id="PF02138">
    <property type="entry name" value="Beach"/>
    <property type="match status" value="1"/>
</dbReference>
<proteinExistence type="predicted"/>
<name>A0A026W867_OOCBI</name>
<dbReference type="Pfam" id="PF02893">
    <property type="entry name" value="GRAM"/>
    <property type="match status" value="1"/>
</dbReference>
<feature type="repeat" description="WD" evidence="3">
    <location>
        <begin position="883"/>
        <end position="919"/>
    </location>
</feature>
<dbReference type="InterPro" id="IPR050865">
    <property type="entry name" value="BEACH_Domain"/>
</dbReference>
<evidence type="ECO:0000256" key="2">
    <source>
        <dbReference type="ARBA" id="ARBA00022737"/>
    </source>
</evidence>
<keyword evidence="7" id="KW-1185">Reference proteome</keyword>
<dbReference type="InterPro" id="IPR057496">
    <property type="entry name" value="FAN-like_PH"/>
</dbReference>
<evidence type="ECO:0000256" key="1">
    <source>
        <dbReference type="ARBA" id="ARBA00022574"/>
    </source>
</evidence>
<dbReference type="InterPro" id="IPR036372">
    <property type="entry name" value="BEACH_dom_sf"/>
</dbReference>
<evidence type="ECO:0000259" key="4">
    <source>
        <dbReference type="PROSITE" id="PS50197"/>
    </source>
</evidence>
<dbReference type="OrthoDB" id="26681at2759"/>
<dbReference type="CDD" id="cd00200">
    <property type="entry name" value="WD40"/>
    <property type="match status" value="1"/>
</dbReference>
<accession>A0A026W867</accession>
<dbReference type="InterPro" id="IPR015943">
    <property type="entry name" value="WD40/YVTN_repeat-like_dom_sf"/>
</dbReference>
<dbReference type="SMART" id="SM01026">
    <property type="entry name" value="Beach"/>
    <property type="match status" value="1"/>
</dbReference>
<keyword evidence="1 3" id="KW-0853">WD repeat</keyword>
<dbReference type="Gene3D" id="2.130.10.10">
    <property type="entry name" value="YVTN repeat-like/Quinoprotein amine dehydrogenase"/>
    <property type="match status" value="3"/>
</dbReference>
<dbReference type="InterPro" id="IPR023362">
    <property type="entry name" value="PH-BEACH_dom"/>
</dbReference>
<dbReference type="SUPFAM" id="SSF50978">
    <property type="entry name" value="WD40 repeat-like"/>
    <property type="match status" value="1"/>
</dbReference>
<feature type="domain" description="BEACH-type PH" evidence="5">
    <location>
        <begin position="192"/>
        <end position="292"/>
    </location>
</feature>
<feature type="repeat" description="WD" evidence="3">
    <location>
        <begin position="711"/>
        <end position="742"/>
    </location>
</feature>
<dbReference type="PANTHER" id="PTHR13743:SF123">
    <property type="entry name" value="PROTEIN FAN"/>
    <property type="match status" value="1"/>
</dbReference>
<dbReference type="Proteomes" id="UP000053097">
    <property type="component" value="Unassembled WGS sequence"/>
</dbReference>
<dbReference type="AlphaFoldDB" id="A0A026W867"/>
<dbReference type="PROSITE" id="PS51783">
    <property type="entry name" value="PH_BEACH"/>
    <property type="match status" value="1"/>
</dbReference>
<dbReference type="STRING" id="2015173.A0A026W867"/>
<keyword evidence="2" id="KW-0677">Repeat</keyword>
<dbReference type="SUPFAM" id="SSF81837">
    <property type="entry name" value="BEACH domain"/>
    <property type="match status" value="1"/>
</dbReference>
<feature type="repeat" description="WD" evidence="3">
    <location>
        <begin position="760"/>
        <end position="801"/>
    </location>
</feature>
<dbReference type="InterPro" id="IPR036322">
    <property type="entry name" value="WD40_repeat_dom_sf"/>
</dbReference>
<organism evidence="6 7">
    <name type="scientific">Ooceraea biroi</name>
    <name type="common">Clonal raider ant</name>
    <name type="synonym">Cerapachys biroi</name>
    <dbReference type="NCBI Taxonomy" id="2015173"/>
    <lineage>
        <taxon>Eukaryota</taxon>
        <taxon>Metazoa</taxon>
        <taxon>Ecdysozoa</taxon>
        <taxon>Arthropoda</taxon>
        <taxon>Hexapoda</taxon>
        <taxon>Insecta</taxon>
        <taxon>Pterygota</taxon>
        <taxon>Neoptera</taxon>
        <taxon>Endopterygota</taxon>
        <taxon>Hymenoptera</taxon>
        <taxon>Apocrita</taxon>
        <taxon>Aculeata</taxon>
        <taxon>Formicoidea</taxon>
        <taxon>Formicidae</taxon>
        <taxon>Dorylinae</taxon>
        <taxon>Ooceraea</taxon>
    </lineage>
</organism>
<protein>
    <submittedName>
        <fullName evidence="6">Protein FAN</fullName>
    </submittedName>
</protein>
<gene>
    <name evidence="6" type="ORF">X777_08665</name>
</gene>
<dbReference type="SMART" id="SM00320">
    <property type="entry name" value="WD40"/>
    <property type="match status" value="7"/>
</dbReference>
<dbReference type="Gene3D" id="2.30.29.30">
    <property type="entry name" value="Pleckstrin-homology domain (PH domain)/Phosphotyrosine-binding domain (PTB)"/>
    <property type="match status" value="1"/>
</dbReference>
<dbReference type="InterPro" id="IPR004182">
    <property type="entry name" value="GRAM"/>
</dbReference>
<evidence type="ECO:0000259" key="5">
    <source>
        <dbReference type="PROSITE" id="PS51783"/>
    </source>
</evidence>
<dbReference type="Pfam" id="PF25400">
    <property type="entry name" value="PH_FAN"/>
    <property type="match status" value="1"/>
</dbReference>
<dbReference type="OMA" id="QVYKRRY"/>
<evidence type="ECO:0000256" key="3">
    <source>
        <dbReference type="PROSITE-ProRule" id="PRU00221"/>
    </source>
</evidence>
<feature type="domain" description="BEACH" evidence="4">
    <location>
        <begin position="296"/>
        <end position="583"/>
    </location>
</feature>
<dbReference type="PROSITE" id="PS50294">
    <property type="entry name" value="WD_REPEATS_REGION"/>
    <property type="match status" value="3"/>
</dbReference>
<dbReference type="Pfam" id="PF00400">
    <property type="entry name" value="WD40"/>
    <property type="match status" value="4"/>
</dbReference>
<dbReference type="InterPro" id="IPR001680">
    <property type="entry name" value="WD40_rpt"/>
</dbReference>
<dbReference type="PROSITE" id="PS50082">
    <property type="entry name" value="WD_REPEATS_2"/>
    <property type="match status" value="3"/>
</dbReference>
<dbReference type="PROSITE" id="PS50197">
    <property type="entry name" value="BEACH"/>
    <property type="match status" value="1"/>
</dbReference>
<evidence type="ECO:0000313" key="6">
    <source>
        <dbReference type="EMBL" id="EZA52153.1"/>
    </source>
</evidence>
<dbReference type="InterPro" id="IPR000409">
    <property type="entry name" value="BEACH_dom"/>
</dbReference>
<dbReference type="InterPro" id="IPR011993">
    <property type="entry name" value="PH-like_dom_sf"/>
</dbReference>
<dbReference type="PANTHER" id="PTHR13743">
    <property type="entry name" value="BEIGE/BEACH-RELATED"/>
    <property type="match status" value="1"/>
</dbReference>
<sequence>MEKERFTMLLLEPGEIFFEDYSVQMRRLDAPLAEERRWMDGRLKLCSKSLVFVNKDINQPLIKIQLKETTSVEQCTSNSDVTDNVLSVRCKQYVEMLEKNILAPYRFVHQNTVFHFCFNYGKVEDCLPQILQLHRAASLVTAQQNAMVMSPRAQSPKNRHESVLTMSFILKIMAIVHSRQSRVSFDTSWLEDLYEQVVLETQGNKVLPLVINPGRILLTTSRIYFQPYNNMDQHPVLKIQLKDVRSIIKRRFLLRQVGLEIKWLRQAENKIEYLFLSFQNQEGRDTLYESLLKQSAVSLETVPQNQMTMRWQNGYLSNYDYILYVNSLADRTFHDLTQYPVLPWIIQDYASATLDLSDIKVYRDLSKPIGALNPTRLERLRERYLEMSDPKFLYGSHYSAPGFVLFYLVRKYPQYMLCLQNGRFDHPDRMFNSIADVWKNVLVNMSDFKELIPEFYDTSNAGDFLVNSYGIDFGYRHDGTKIGDVLLPPWAKGPSDFVQQLRNALESDYVSQNLHHWIDLIFGCKQRGIEAKKADNVFFHLCYEGAVDLDTIRDVNDRLGLEVQIMEFGQIPKQVFTLPHPKRSASVLNLLHSETLLASPETTTSNAARAGKSFSFTEVAAFQAHKDCVSSVTPKNTTTSNEIISVGQDGTLKLYSISEKKLTRSVTLSSLPLSSCISYYTPSQRNILVAGSWDNTLIFYDIEFGRVIDVLQGHEDAVSCLAWSPNHQVIVSGSWDCTAKVWHGYTSGSKVKPAECFIAQLDHDSKVTCINISRDDTMLVSGTEDGELCLWRMDNYNLQSTIKSHACRINAIMFDEQCSSVISCAEDKVLSVIDVRTSTQIYSVGLESEPLTFTWMGTFLLIGDNDGNLNVWNHQGAMFVSKIRCHDGPLCALVVAADNNFVVTGGKDRKVIVWECHDQ</sequence>
<reference evidence="6 7" key="1">
    <citation type="journal article" date="2014" name="Curr. Biol.">
        <title>The genome of the clonal raider ant Cerapachys biroi.</title>
        <authorList>
            <person name="Oxley P.R."/>
            <person name="Ji L."/>
            <person name="Fetter-Pruneda I."/>
            <person name="McKenzie S.K."/>
            <person name="Li C."/>
            <person name="Hu H."/>
            <person name="Zhang G."/>
            <person name="Kronauer D.J."/>
        </authorList>
    </citation>
    <scope>NUCLEOTIDE SEQUENCE [LARGE SCALE GENOMIC DNA]</scope>
</reference>
<evidence type="ECO:0000313" key="7">
    <source>
        <dbReference type="Proteomes" id="UP000053097"/>
    </source>
</evidence>
<dbReference type="CDD" id="cd06071">
    <property type="entry name" value="Beach"/>
    <property type="match status" value="1"/>
</dbReference>